<protein>
    <submittedName>
        <fullName evidence="1">Uncharacterized protein</fullName>
    </submittedName>
</protein>
<comment type="caution">
    <text evidence="1">The sequence shown here is derived from an EMBL/GenBank/DDBJ whole genome shotgun (WGS) entry which is preliminary data.</text>
</comment>
<evidence type="ECO:0000313" key="2">
    <source>
        <dbReference type="Proteomes" id="UP001151760"/>
    </source>
</evidence>
<accession>A0ABQ5FJY5</accession>
<dbReference type="EMBL" id="BQNB010017476">
    <property type="protein sequence ID" value="GJT63632.1"/>
    <property type="molecule type" value="Genomic_DNA"/>
</dbReference>
<sequence>MFIHRSSKLAMVHWKIESHFRATKGSRTGVVIGSGPTEVDVVRYFVSNEGAGAGAKLSSSCHKSNARTISLSSAQQPLASYGRNFLKWVFYNEEVSITTGGPSGGGGRCSRD</sequence>
<proteinExistence type="predicted"/>
<reference evidence="1" key="2">
    <citation type="submission" date="2022-01" db="EMBL/GenBank/DDBJ databases">
        <authorList>
            <person name="Yamashiro T."/>
            <person name="Shiraishi A."/>
            <person name="Satake H."/>
            <person name="Nakayama K."/>
        </authorList>
    </citation>
    <scope>NUCLEOTIDE SEQUENCE</scope>
</reference>
<dbReference type="Proteomes" id="UP001151760">
    <property type="component" value="Unassembled WGS sequence"/>
</dbReference>
<organism evidence="1 2">
    <name type="scientific">Tanacetum coccineum</name>
    <dbReference type="NCBI Taxonomy" id="301880"/>
    <lineage>
        <taxon>Eukaryota</taxon>
        <taxon>Viridiplantae</taxon>
        <taxon>Streptophyta</taxon>
        <taxon>Embryophyta</taxon>
        <taxon>Tracheophyta</taxon>
        <taxon>Spermatophyta</taxon>
        <taxon>Magnoliopsida</taxon>
        <taxon>eudicotyledons</taxon>
        <taxon>Gunneridae</taxon>
        <taxon>Pentapetalae</taxon>
        <taxon>asterids</taxon>
        <taxon>campanulids</taxon>
        <taxon>Asterales</taxon>
        <taxon>Asteraceae</taxon>
        <taxon>Asteroideae</taxon>
        <taxon>Anthemideae</taxon>
        <taxon>Anthemidinae</taxon>
        <taxon>Tanacetum</taxon>
    </lineage>
</organism>
<keyword evidence="2" id="KW-1185">Reference proteome</keyword>
<name>A0ABQ5FJY5_9ASTR</name>
<reference evidence="1" key="1">
    <citation type="journal article" date="2022" name="Int. J. Mol. Sci.">
        <title>Draft Genome of Tanacetum Coccineum: Genomic Comparison of Closely Related Tanacetum-Family Plants.</title>
        <authorList>
            <person name="Yamashiro T."/>
            <person name="Shiraishi A."/>
            <person name="Nakayama K."/>
            <person name="Satake H."/>
        </authorList>
    </citation>
    <scope>NUCLEOTIDE SEQUENCE</scope>
</reference>
<evidence type="ECO:0000313" key="1">
    <source>
        <dbReference type="EMBL" id="GJT63632.1"/>
    </source>
</evidence>
<gene>
    <name evidence="1" type="ORF">Tco_1015112</name>
</gene>